<proteinExistence type="predicted"/>
<accession>A0AAV4S9I0</accession>
<sequence>MPTTSDTQISSRLTRNPLPGERILIRNKMGKMGNELGGVLLREHKQTFKLDVSDLKLDVYQHRTQKSEIQIKRERGWLWGDNAPVKKMN</sequence>
<name>A0AAV4S9I0_CAEEX</name>
<dbReference type="AlphaFoldDB" id="A0AAV4S9I0"/>
<comment type="caution">
    <text evidence="2">The sequence shown here is derived from an EMBL/GenBank/DDBJ whole genome shotgun (WGS) entry which is preliminary data.</text>
</comment>
<dbReference type="Proteomes" id="UP001054945">
    <property type="component" value="Unassembled WGS sequence"/>
</dbReference>
<evidence type="ECO:0000313" key="2">
    <source>
        <dbReference type="EMBL" id="GIY28593.1"/>
    </source>
</evidence>
<feature type="compositionally biased region" description="Polar residues" evidence="1">
    <location>
        <begin position="1"/>
        <end position="14"/>
    </location>
</feature>
<keyword evidence="3" id="KW-1185">Reference proteome</keyword>
<feature type="region of interest" description="Disordered" evidence="1">
    <location>
        <begin position="1"/>
        <end position="20"/>
    </location>
</feature>
<protein>
    <submittedName>
        <fullName evidence="2">Uncharacterized protein</fullName>
    </submittedName>
</protein>
<gene>
    <name evidence="2" type="ORF">CEXT_243071</name>
</gene>
<dbReference type="EMBL" id="BPLR01008962">
    <property type="protein sequence ID" value="GIY28593.1"/>
    <property type="molecule type" value="Genomic_DNA"/>
</dbReference>
<evidence type="ECO:0000256" key="1">
    <source>
        <dbReference type="SAM" id="MobiDB-lite"/>
    </source>
</evidence>
<reference evidence="2 3" key="1">
    <citation type="submission" date="2021-06" db="EMBL/GenBank/DDBJ databases">
        <title>Caerostris extrusa draft genome.</title>
        <authorList>
            <person name="Kono N."/>
            <person name="Arakawa K."/>
        </authorList>
    </citation>
    <scope>NUCLEOTIDE SEQUENCE [LARGE SCALE GENOMIC DNA]</scope>
</reference>
<evidence type="ECO:0000313" key="3">
    <source>
        <dbReference type="Proteomes" id="UP001054945"/>
    </source>
</evidence>
<organism evidence="2 3">
    <name type="scientific">Caerostris extrusa</name>
    <name type="common">Bark spider</name>
    <name type="synonym">Caerostris bankana</name>
    <dbReference type="NCBI Taxonomy" id="172846"/>
    <lineage>
        <taxon>Eukaryota</taxon>
        <taxon>Metazoa</taxon>
        <taxon>Ecdysozoa</taxon>
        <taxon>Arthropoda</taxon>
        <taxon>Chelicerata</taxon>
        <taxon>Arachnida</taxon>
        <taxon>Araneae</taxon>
        <taxon>Araneomorphae</taxon>
        <taxon>Entelegynae</taxon>
        <taxon>Araneoidea</taxon>
        <taxon>Araneidae</taxon>
        <taxon>Caerostris</taxon>
    </lineage>
</organism>